<dbReference type="Proteomes" id="UP000176413">
    <property type="component" value="Unassembled WGS sequence"/>
</dbReference>
<gene>
    <name evidence="1" type="ORF">A3D53_01930</name>
</gene>
<proteinExistence type="predicted"/>
<dbReference type="EMBL" id="MFQA01000015">
    <property type="protein sequence ID" value="OGH69119.1"/>
    <property type="molecule type" value="Genomic_DNA"/>
</dbReference>
<protein>
    <submittedName>
        <fullName evidence="1">Uncharacterized protein</fullName>
    </submittedName>
</protein>
<evidence type="ECO:0000313" key="2">
    <source>
        <dbReference type="Proteomes" id="UP000176413"/>
    </source>
</evidence>
<organism evidence="1 2">
    <name type="scientific">Candidatus Magasanikbacteria bacterium RIFCSPHIGHO2_02_FULL_45_10</name>
    <dbReference type="NCBI Taxonomy" id="1798679"/>
    <lineage>
        <taxon>Bacteria</taxon>
        <taxon>Candidatus Magasanikiibacteriota</taxon>
    </lineage>
</organism>
<reference evidence="1 2" key="1">
    <citation type="journal article" date="2016" name="Nat. Commun.">
        <title>Thousands of microbial genomes shed light on interconnected biogeochemical processes in an aquifer system.</title>
        <authorList>
            <person name="Anantharaman K."/>
            <person name="Brown C.T."/>
            <person name="Hug L.A."/>
            <person name="Sharon I."/>
            <person name="Castelle C.J."/>
            <person name="Probst A.J."/>
            <person name="Thomas B.C."/>
            <person name="Singh A."/>
            <person name="Wilkins M.J."/>
            <person name="Karaoz U."/>
            <person name="Brodie E.L."/>
            <person name="Williams K.H."/>
            <person name="Hubbard S.S."/>
            <person name="Banfield J.F."/>
        </authorList>
    </citation>
    <scope>NUCLEOTIDE SEQUENCE [LARGE SCALE GENOMIC DNA]</scope>
</reference>
<comment type="caution">
    <text evidence="1">The sequence shown here is derived from an EMBL/GenBank/DDBJ whole genome shotgun (WGS) entry which is preliminary data.</text>
</comment>
<evidence type="ECO:0000313" key="1">
    <source>
        <dbReference type="EMBL" id="OGH69119.1"/>
    </source>
</evidence>
<accession>A0A1F6MBX6</accession>
<sequence>MNFQVRQLSDSEISSLESEFISLSPRQKEYREAWLTMHDFFSQATPVEARSYWKSFFRWYVEMSWKLINELVPEDVIEMFKQQVPVALLLGTDVWMKLMRYLQFKPFDDASLASFYGDVRQSFLESDYYIGTSKGESISVKQLVAEVKKINAPNVSSLEVAESNAKINSILYSKEVAEITSFNADPLVTVDRFIGLTNFFLGVKPEKIWAILTGFERRTLVKEDDSKDINKSVDLSDIKKTVENKFPKKPDGQFADPTEAVTMLNDLAERYNDERIRELYIFNEKTGAFEWNDALLTS</sequence>
<dbReference type="AlphaFoldDB" id="A0A1F6MBX6"/>
<name>A0A1F6MBX6_9BACT</name>